<gene>
    <name evidence="2" type="ORF">HEB29_005253</name>
    <name evidence="1" type="ORF">Sfulv_55670</name>
</gene>
<dbReference type="Proteomes" id="UP000498980">
    <property type="component" value="Unassembled WGS sequence"/>
</dbReference>
<evidence type="ECO:0000313" key="4">
    <source>
        <dbReference type="Proteomes" id="UP000530403"/>
    </source>
</evidence>
<evidence type="ECO:0000313" key="1">
    <source>
        <dbReference type="EMBL" id="GFN00757.1"/>
    </source>
</evidence>
<sequence length="116" mass="13058">MSDRQFKDCDGDTWTEYEPGKVRLTARADGSDMYLGCTDSLADVQGESGPLTEIRPDVDVRALLAGVLNDMADGAREAFMETDDVSEERVYGKVAYIFDRKARELRELRELREESA</sequence>
<dbReference type="RefSeq" id="WP_173316979.1">
    <property type="nucleotide sequence ID" value="NZ_BAAAUE010000022.1"/>
</dbReference>
<dbReference type="Proteomes" id="UP000530403">
    <property type="component" value="Unassembled WGS sequence"/>
</dbReference>
<protein>
    <submittedName>
        <fullName evidence="1">Uncharacterized protein</fullName>
    </submittedName>
</protein>
<name>A0A7J0CGB1_9ACTN</name>
<reference evidence="1 3" key="1">
    <citation type="submission" date="2020-05" db="EMBL/GenBank/DDBJ databases">
        <title>Whole genome shotgun sequence of Streptomyces fulvorobeus NBRC 15897.</title>
        <authorList>
            <person name="Komaki H."/>
            <person name="Tamura T."/>
        </authorList>
    </citation>
    <scope>NUCLEOTIDE SEQUENCE [LARGE SCALE GENOMIC DNA]</scope>
    <source>
        <strain evidence="1 3">NBRC 15897</strain>
    </source>
</reference>
<organism evidence="1 3">
    <name type="scientific">Streptomyces fulvorobeus</name>
    <dbReference type="NCBI Taxonomy" id="284028"/>
    <lineage>
        <taxon>Bacteria</taxon>
        <taxon>Bacillati</taxon>
        <taxon>Actinomycetota</taxon>
        <taxon>Actinomycetes</taxon>
        <taxon>Kitasatosporales</taxon>
        <taxon>Streptomycetaceae</taxon>
        <taxon>Streptomyces</taxon>
    </lineage>
</organism>
<evidence type="ECO:0000313" key="2">
    <source>
        <dbReference type="EMBL" id="NYE44242.1"/>
    </source>
</evidence>
<accession>A0A7J0CGB1</accession>
<reference evidence="2 4" key="2">
    <citation type="submission" date="2020-07" db="EMBL/GenBank/DDBJ databases">
        <title>Sequencing the genomes of 1000 actinobacteria strains.</title>
        <authorList>
            <person name="Klenk H.-P."/>
        </authorList>
    </citation>
    <scope>NUCLEOTIDE SEQUENCE [LARGE SCALE GENOMIC DNA]</scope>
    <source>
        <strain evidence="2 4">DSM 41455</strain>
    </source>
</reference>
<keyword evidence="3" id="KW-1185">Reference proteome</keyword>
<evidence type="ECO:0000313" key="3">
    <source>
        <dbReference type="Proteomes" id="UP000498980"/>
    </source>
</evidence>
<proteinExistence type="predicted"/>
<comment type="caution">
    <text evidence="1">The sequence shown here is derived from an EMBL/GenBank/DDBJ whole genome shotgun (WGS) entry which is preliminary data.</text>
</comment>
<dbReference type="EMBL" id="JACCCF010000001">
    <property type="protein sequence ID" value="NYE44242.1"/>
    <property type="molecule type" value="Genomic_DNA"/>
</dbReference>
<dbReference type="EMBL" id="BLWC01000001">
    <property type="protein sequence ID" value="GFN00757.1"/>
    <property type="molecule type" value="Genomic_DNA"/>
</dbReference>
<dbReference type="AlphaFoldDB" id="A0A7J0CGB1"/>